<dbReference type="RefSeq" id="WP_220306879.1">
    <property type="nucleotide sequence ID" value="NZ_CP080590.1"/>
</dbReference>
<organism evidence="1 2">
    <name type="scientific">Devosia salina</name>
    <dbReference type="NCBI Taxonomy" id="2860336"/>
    <lineage>
        <taxon>Bacteria</taxon>
        <taxon>Pseudomonadati</taxon>
        <taxon>Pseudomonadota</taxon>
        <taxon>Alphaproteobacteria</taxon>
        <taxon>Hyphomicrobiales</taxon>
        <taxon>Devosiaceae</taxon>
        <taxon>Devosia</taxon>
    </lineage>
</organism>
<evidence type="ECO:0000313" key="1">
    <source>
        <dbReference type="EMBL" id="QYO78409.1"/>
    </source>
</evidence>
<gene>
    <name evidence="1" type="ORF">K1X15_07640</name>
</gene>
<sequence length="123" mass="13462">MKRTASSRCVFSAFFANHPNIGAPTYAGCSLFHFWDVTSLEQNFAVAKFAFVRLGKSLPSNHAGMSPRHQFRSLHGRMLAGHLLRLECGPQFAFLIARRQPGRSASCSLPLAAGLWIAVEVAS</sequence>
<dbReference type="Proteomes" id="UP000825799">
    <property type="component" value="Chromosome"/>
</dbReference>
<protein>
    <submittedName>
        <fullName evidence="1">Uncharacterized protein</fullName>
    </submittedName>
</protein>
<dbReference type="EMBL" id="CP080590">
    <property type="protein sequence ID" value="QYO78409.1"/>
    <property type="molecule type" value="Genomic_DNA"/>
</dbReference>
<proteinExistence type="predicted"/>
<reference evidence="1 2" key="1">
    <citation type="submission" date="2021-08" db="EMBL/GenBank/DDBJ databases">
        <title>Devosia salina sp. nov., isolated from the South China Sea sediment.</title>
        <authorList>
            <person name="Zhou Z."/>
        </authorList>
    </citation>
    <scope>NUCLEOTIDE SEQUENCE [LARGE SCALE GENOMIC DNA]</scope>
    <source>
        <strain evidence="1 2">SCS-3</strain>
    </source>
</reference>
<keyword evidence="2" id="KW-1185">Reference proteome</keyword>
<name>A0ABX8WK71_9HYPH</name>
<accession>A0ABX8WK71</accession>
<evidence type="ECO:0000313" key="2">
    <source>
        <dbReference type="Proteomes" id="UP000825799"/>
    </source>
</evidence>